<feature type="transmembrane region" description="Helical" evidence="5">
    <location>
        <begin position="259"/>
        <end position="285"/>
    </location>
</feature>
<dbReference type="InterPro" id="IPR053934">
    <property type="entry name" value="HTTM_dom"/>
</dbReference>
<sequence>MFLAPEIDSIRTRILLSVNKFDHRNRWWGTGRTLLALAYCSVLLLTPMNALLQSVAGVPGPRCEGVRAASALCIGDAGHYNEWRKWTLIAIFLLVASGYRPRVTAILHLWATYSLAVAITLPDGGEAIGLIICGLITPLALADNRRWHWSRPPGPLRSDLASMSLVFAVALRLQLAFVYFDATIAKFGNSTWAEGTAIYYVVHDSGFGDGGPLKSLNLAISATVLGTIVVSWGALAIESAVGALLVLDRSRKLALMLDLALHVGIALTIGLWSFGLVMIGGAVIASNPDRAYRQNQVPDGKIRKPDAEPVRFSWGNSCFQLPVEPGAHSLKFVMRYRGIRFDIAHAQTIANIEVGESKTFLVSNGWTNQHPFKFREIGGV</sequence>
<dbReference type="InterPro" id="IPR023894">
    <property type="entry name" value="Sporulation_SdpB"/>
</dbReference>
<keyword evidence="2 5" id="KW-0812">Transmembrane</keyword>
<keyword evidence="3 5" id="KW-1133">Transmembrane helix</keyword>
<dbReference type="PANTHER" id="PTHR39535:SF2">
    <property type="entry name" value="HTTM DOMAIN-CONTAINING PROTEIN"/>
    <property type="match status" value="1"/>
</dbReference>
<evidence type="ECO:0000256" key="5">
    <source>
        <dbReference type="SAM" id="Phobius"/>
    </source>
</evidence>
<dbReference type="Proteomes" id="UP001601992">
    <property type="component" value="Unassembled WGS sequence"/>
</dbReference>
<reference evidence="7 8" key="1">
    <citation type="submission" date="2024-10" db="EMBL/GenBank/DDBJ databases">
        <title>The Natural Products Discovery Center: Release of the First 8490 Sequenced Strains for Exploring Actinobacteria Biosynthetic Diversity.</title>
        <authorList>
            <person name="Kalkreuter E."/>
            <person name="Kautsar S.A."/>
            <person name="Yang D."/>
            <person name="Bader C.D."/>
            <person name="Teijaro C.N."/>
            <person name="Fluegel L."/>
            <person name="Davis C.M."/>
            <person name="Simpson J.R."/>
            <person name="Lauterbach L."/>
            <person name="Steele A.D."/>
            <person name="Gui C."/>
            <person name="Meng S."/>
            <person name="Li G."/>
            <person name="Viehrig K."/>
            <person name="Ye F."/>
            <person name="Su P."/>
            <person name="Kiefer A.F."/>
            <person name="Nichols A."/>
            <person name="Cepeda A.J."/>
            <person name="Yan W."/>
            <person name="Fan B."/>
            <person name="Jiang Y."/>
            <person name="Adhikari A."/>
            <person name="Zheng C.-J."/>
            <person name="Schuster L."/>
            <person name="Cowan T.M."/>
            <person name="Smanski M.J."/>
            <person name="Chevrette M.G."/>
            <person name="De Carvalho L.P.S."/>
            <person name="Shen B."/>
        </authorList>
    </citation>
    <scope>NUCLEOTIDE SEQUENCE [LARGE SCALE GENOMIC DNA]</scope>
    <source>
        <strain evidence="7 8">NPDC002593</strain>
    </source>
</reference>
<keyword evidence="4 5" id="KW-0472">Membrane</keyword>
<dbReference type="SMART" id="SM00752">
    <property type="entry name" value="HTTM"/>
    <property type="match status" value="1"/>
</dbReference>
<comment type="caution">
    <text evidence="7">The sequence shown here is derived from an EMBL/GenBank/DDBJ whole genome shotgun (WGS) entry which is preliminary data.</text>
</comment>
<name>A0ABW6SEF3_9NOCA</name>
<accession>A0ABW6SEF3</accession>
<comment type="subcellular location">
    <subcellularLocation>
        <location evidence="1">Endomembrane system</location>
        <topology evidence="1">Multi-pass membrane protein</topology>
    </subcellularLocation>
</comment>
<evidence type="ECO:0000256" key="4">
    <source>
        <dbReference type="ARBA" id="ARBA00023136"/>
    </source>
</evidence>
<feature type="transmembrane region" description="Helical" evidence="5">
    <location>
        <begin position="127"/>
        <end position="142"/>
    </location>
</feature>
<organism evidence="7 8">
    <name type="scientific">Nocardia jiangxiensis</name>
    <dbReference type="NCBI Taxonomy" id="282685"/>
    <lineage>
        <taxon>Bacteria</taxon>
        <taxon>Bacillati</taxon>
        <taxon>Actinomycetota</taxon>
        <taxon>Actinomycetes</taxon>
        <taxon>Mycobacteriales</taxon>
        <taxon>Nocardiaceae</taxon>
        <taxon>Nocardia</taxon>
    </lineage>
</organism>
<dbReference type="InterPro" id="IPR052964">
    <property type="entry name" value="Sporulation_signal_mat"/>
</dbReference>
<feature type="domain" description="HTTM-like" evidence="6">
    <location>
        <begin position="23"/>
        <end position="290"/>
    </location>
</feature>
<evidence type="ECO:0000256" key="1">
    <source>
        <dbReference type="ARBA" id="ARBA00004127"/>
    </source>
</evidence>
<protein>
    <submittedName>
        <fullName evidence="7">Sporulation-delaying protein SdpB family protein</fullName>
    </submittedName>
</protein>
<evidence type="ECO:0000259" key="6">
    <source>
        <dbReference type="SMART" id="SM00752"/>
    </source>
</evidence>
<dbReference type="Pfam" id="PF05090">
    <property type="entry name" value="HTTM"/>
    <property type="match status" value="1"/>
</dbReference>
<dbReference type="NCBIfam" id="TIGR04033">
    <property type="entry name" value="export_SdpB"/>
    <property type="match status" value="1"/>
</dbReference>
<evidence type="ECO:0000313" key="7">
    <source>
        <dbReference type="EMBL" id="MFF3574702.1"/>
    </source>
</evidence>
<gene>
    <name evidence="7" type="ORF">ACFYXQ_43835</name>
</gene>
<dbReference type="EMBL" id="JBIAQY010000029">
    <property type="protein sequence ID" value="MFF3574702.1"/>
    <property type="molecule type" value="Genomic_DNA"/>
</dbReference>
<proteinExistence type="predicted"/>
<keyword evidence="8" id="KW-1185">Reference proteome</keyword>
<evidence type="ECO:0000313" key="8">
    <source>
        <dbReference type="Proteomes" id="UP001601992"/>
    </source>
</evidence>
<dbReference type="RefSeq" id="WP_387406934.1">
    <property type="nucleotide sequence ID" value="NZ_JBIAQY010000029.1"/>
</dbReference>
<feature type="transmembrane region" description="Helical" evidence="5">
    <location>
        <begin position="218"/>
        <end position="247"/>
    </location>
</feature>
<feature type="transmembrane region" description="Helical" evidence="5">
    <location>
        <begin position="34"/>
        <end position="52"/>
    </location>
</feature>
<evidence type="ECO:0000256" key="3">
    <source>
        <dbReference type="ARBA" id="ARBA00022989"/>
    </source>
</evidence>
<evidence type="ECO:0000256" key="2">
    <source>
        <dbReference type="ARBA" id="ARBA00022692"/>
    </source>
</evidence>
<dbReference type="PANTHER" id="PTHR39535">
    <property type="entry name" value="SPORULATION-DELAYING PROTEIN SDPB"/>
    <property type="match status" value="1"/>
</dbReference>
<dbReference type="InterPro" id="IPR011020">
    <property type="entry name" value="HTTM-like"/>
</dbReference>